<gene>
    <name evidence="2" type="ORF">EYF80_030002</name>
</gene>
<name>A0A4Z2H1Q6_9TELE</name>
<dbReference type="EMBL" id="SRLO01000348">
    <property type="protein sequence ID" value="TNN59817.1"/>
    <property type="molecule type" value="Genomic_DNA"/>
</dbReference>
<keyword evidence="3" id="KW-1185">Reference proteome</keyword>
<organism evidence="2 3">
    <name type="scientific">Liparis tanakae</name>
    <name type="common">Tanaka's snailfish</name>
    <dbReference type="NCBI Taxonomy" id="230148"/>
    <lineage>
        <taxon>Eukaryota</taxon>
        <taxon>Metazoa</taxon>
        <taxon>Chordata</taxon>
        <taxon>Craniata</taxon>
        <taxon>Vertebrata</taxon>
        <taxon>Euteleostomi</taxon>
        <taxon>Actinopterygii</taxon>
        <taxon>Neopterygii</taxon>
        <taxon>Teleostei</taxon>
        <taxon>Neoteleostei</taxon>
        <taxon>Acanthomorphata</taxon>
        <taxon>Eupercaria</taxon>
        <taxon>Perciformes</taxon>
        <taxon>Cottioidei</taxon>
        <taxon>Cottales</taxon>
        <taxon>Liparidae</taxon>
        <taxon>Liparis</taxon>
    </lineage>
</organism>
<feature type="region of interest" description="Disordered" evidence="1">
    <location>
        <begin position="66"/>
        <end position="107"/>
    </location>
</feature>
<reference evidence="2 3" key="1">
    <citation type="submission" date="2019-03" db="EMBL/GenBank/DDBJ databases">
        <title>First draft genome of Liparis tanakae, snailfish: a comprehensive survey of snailfish specific genes.</title>
        <authorList>
            <person name="Kim W."/>
            <person name="Song I."/>
            <person name="Jeong J.-H."/>
            <person name="Kim D."/>
            <person name="Kim S."/>
            <person name="Ryu S."/>
            <person name="Song J.Y."/>
            <person name="Lee S.K."/>
        </authorList>
    </citation>
    <scope>NUCLEOTIDE SEQUENCE [LARGE SCALE GENOMIC DNA]</scope>
    <source>
        <tissue evidence="2">Muscle</tissue>
    </source>
</reference>
<feature type="compositionally biased region" description="Basic and acidic residues" evidence="1">
    <location>
        <begin position="9"/>
        <end position="21"/>
    </location>
</feature>
<accession>A0A4Z2H1Q6</accession>
<feature type="region of interest" description="Disordered" evidence="1">
    <location>
        <begin position="1"/>
        <end position="21"/>
    </location>
</feature>
<comment type="caution">
    <text evidence="2">The sequence shown here is derived from an EMBL/GenBank/DDBJ whole genome shotgun (WGS) entry which is preliminary data.</text>
</comment>
<dbReference type="AlphaFoldDB" id="A0A4Z2H1Q6"/>
<sequence length="107" mass="11873">MSTPHACRGHRDERCSGARTPERLARIHVSVLPSRGHKQDSELGVGDPEELLVDLRMRVEVWGGQGILSDGREEEEEQEASRADHVTARMRAPRPLAPDVTTAGVWN</sequence>
<evidence type="ECO:0000313" key="2">
    <source>
        <dbReference type="EMBL" id="TNN59817.1"/>
    </source>
</evidence>
<dbReference type="Proteomes" id="UP000314294">
    <property type="component" value="Unassembled WGS sequence"/>
</dbReference>
<proteinExistence type="predicted"/>
<evidence type="ECO:0000313" key="3">
    <source>
        <dbReference type="Proteomes" id="UP000314294"/>
    </source>
</evidence>
<protein>
    <submittedName>
        <fullName evidence="2">Uncharacterized protein</fullName>
    </submittedName>
</protein>
<evidence type="ECO:0000256" key="1">
    <source>
        <dbReference type="SAM" id="MobiDB-lite"/>
    </source>
</evidence>